<accession>A0A383DT85</accession>
<proteinExistence type="predicted"/>
<dbReference type="AlphaFoldDB" id="A0A383DT85"/>
<evidence type="ECO:0000256" key="2">
    <source>
        <dbReference type="ARBA" id="ARBA00022695"/>
    </source>
</evidence>
<dbReference type="InterPro" id="IPR005190">
    <property type="entry name" value="GlnE_rpt_dom"/>
</dbReference>
<dbReference type="InterPro" id="IPR013546">
    <property type="entry name" value="PII_UdlTrfase/GS_AdlTrfase"/>
</dbReference>
<organism evidence="9">
    <name type="scientific">marine metagenome</name>
    <dbReference type="NCBI Taxonomy" id="408172"/>
    <lineage>
        <taxon>unclassified sequences</taxon>
        <taxon>metagenomes</taxon>
        <taxon>ecological metagenomes</taxon>
    </lineage>
</organism>
<dbReference type="GO" id="GO:0008882">
    <property type="term" value="F:[glutamate-ammonia-ligase] adenylyltransferase activity"/>
    <property type="evidence" value="ECO:0007669"/>
    <property type="project" value="InterPro"/>
</dbReference>
<dbReference type="SUPFAM" id="SSF81593">
    <property type="entry name" value="Nucleotidyltransferase substrate binding subunit/domain"/>
    <property type="match status" value="1"/>
</dbReference>
<dbReference type="GO" id="GO:0005524">
    <property type="term" value="F:ATP binding"/>
    <property type="evidence" value="ECO:0007669"/>
    <property type="project" value="UniProtKB-KW"/>
</dbReference>
<dbReference type="Gene3D" id="1.20.120.330">
    <property type="entry name" value="Nucleotidyltransferases domain 2"/>
    <property type="match status" value="1"/>
</dbReference>
<reference evidence="9" key="1">
    <citation type="submission" date="2018-05" db="EMBL/GenBank/DDBJ databases">
        <authorList>
            <person name="Lanie J.A."/>
            <person name="Ng W.-L."/>
            <person name="Kazmierczak K.M."/>
            <person name="Andrzejewski T.M."/>
            <person name="Davidsen T.M."/>
            <person name="Wayne K.J."/>
            <person name="Tettelin H."/>
            <person name="Glass J.I."/>
            <person name="Rusch D."/>
            <person name="Podicherti R."/>
            <person name="Tsui H.-C.T."/>
            <person name="Winkler M.E."/>
        </authorList>
    </citation>
    <scope>NUCLEOTIDE SEQUENCE</scope>
</reference>
<dbReference type="PANTHER" id="PTHR30621:SF0">
    <property type="entry name" value="BIFUNCTIONAL GLUTAMINE SYNTHETASE ADENYLYLTRANSFERASE_ADENYLYL-REMOVING ENZYME"/>
    <property type="match status" value="1"/>
</dbReference>
<feature type="domain" description="Glutamate-ammonia ligase adenylyltransferase repeated" evidence="7">
    <location>
        <begin position="1"/>
        <end position="76"/>
    </location>
</feature>
<name>A0A383DT85_9ZZZZ</name>
<dbReference type="EMBL" id="UINC01219795">
    <property type="protein sequence ID" value="SVE47435.1"/>
    <property type="molecule type" value="Genomic_DNA"/>
</dbReference>
<evidence type="ECO:0000259" key="7">
    <source>
        <dbReference type="Pfam" id="PF03710"/>
    </source>
</evidence>
<evidence type="ECO:0000256" key="6">
    <source>
        <dbReference type="ARBA" id="ARBA00023268"/>
    </source>
</evidence>
<dbReference type="Pfam" id="PF08335">
    <property type="entry name" value="GlnD_UR_UTase"/>
    <property type="match status" value="1"/>
</dbReference>
<evidence type="ECO:0000256" key="4">
    <source>
        <dbReference type="ARBA" id="ARBA00022840"/>
    </source>
</evidence>
<feature type="non-terminal residue" evidence="9">
    <location>
        <position position="1"/>
    </location>
</feature>
<evidence type="ECO:0000256" key="3">
    <source>
        <dbReference type="ARBA" id="ARBA00022741"/>
    </source>
</evidence>
<dbReference type="SUPFAM" id="SSF81301">
    <property type="entry name" value="Nucleotidyltransferase"/>
    <property type="match status" value="1"/>
</dbReference>
<keyword evidence="3" id="KW-0547">Nucleotide-binding</keyword>
<keyword evidence="1" id="KW-0808">Transferase</keyword>
<dbReference type="Pfam" id="PF03710">
    <property type="entry name" value="GlnE"/>
    <property type="match status" value="1"/>
</dbReference>
<dbReference type="Gene3D" id="3.30.460.10">
    <property type="entry name" value="Beta Polymerase, domain 2"/>
    <property type="match status" value="1"/>
</dbReference>
<evidence type="ECO:0008006" key="10">
    <source>
        <dbReference type="Google" id="ProtNLM"/>
    </source>
</evidence>
<keyword evidence="5" id="KW-0460">Magnesium</keyword>
<keyword evidence="2" id="KW-0548">Nucleotidyltransferase</keyword>
<dbReference type="InterPro" id="IPR023057">
    <property type="entry name" value="GlnE"/>
</dbReference>
<keyword evidence="4" id="KW-0067">ATP-binding</keyword>
<keyword evidence="6" id="KW-0511">Multifunctional enzyme</keyword>
<feature type="domain" description="PII-uridylyltransferase/Glutamine-synthetase adenylyltransferase" evidence="8">
    <location>
        <begin position="95"/>
        <end position="197"/>
    </location>
</feature>
<evidence type="ECO:0000259" key="8">
    <source>
        <dbReference type="Pfam" id="PF08335"/>
    </source>
</evidence>
<evidence type="ECO:0000256" key="5">
    <source>
        <dbReference type="ARBA" id="ARBA00022842"/>
    </source>
</evidence>
<gene>
    <name evidence="9" type="ORF">METZ01_LOCUS500289</name>
</gene>
<dbReference type="InterPro" id="IPR043519">
    <property type="entry name" value="NT_sf"/>
</dbReference>
<evidence type="ECO:0000313" key="9">
    <source>
        <dbReference type="EMBL" id="SVE47435.1"/>
    </source>
</evidence>
<dbReference type="PANTHER" id="PTHR30621">
    <property type="entry name" value="GLUTAMINE SYNTHETASE ADENYLYLTRANSFERASE"/>
    <property type="match status" value="1"/>
</dbReference>
<evidence type="ECO:0000256" key="1">
    <source>
        <dbReference type="ARBA" id="ARBA00022679"/>
    </source>
</evidence>
<protein>
    <recommendedName>
        <fullName evidence="10">PII-uridylyltransferase/Glutamine-synthetase adenylyltransferase domain-containing protein</fullName>
    </recommendedName>
</protein>
<dbReference type="GO" id="GO:0000820">
    <property type="term" value="P:regulation of glutamine family amino acid metabolic process"/>
    <property type="evidence" value="ECO:0007669"/>
    <property type="project" value="TreeGrafter"/>
</dbReference>
<sequence length="219" mass="25083">RLVQRLVHILTTHTPAGEVYSIDTRLRPSGNAGTVVTPIKAYHEYLSTSAWTFEHQALVRARLVAGNEALNERFENIRRSILCQPREAADLQKALRDMRRRMRQHHGRTSKPGFDLKHGPGGLIDIEFLCQYLVLRFAPQEQELAECRGNLQIISELAHSGRISHETATTLSRTLRLYLAKDNALKLSRREARLPAETFGPEREAIGRLWRCYLEPDRP</sequence>
<dbReference type="GO" id="GO:0005829">
    <property type="term" value="C:cytosol"/>
    <property type="evidence" value="ECO:0007669"/>
    <property type="project" value="TreeGrafter"/>
</dbReference>